<dbReference type="Proteomes" id="UP000572007">
    <property type="component" value="Unassembled WGS sequence"/>
</dbReference>
<reference evidence="1 2" key="1">
    <citation type="submission" date="2020-04" db="EMBL/GenBank/DDBJ databases">
        <title>MicrobeNet Type strains.</title>
        <authorList>
            <person name="Nicholson A.C."/>
        </authorList>
    </citation>
    <scope>NUCLEOTIDE SEQUENCE [LARGE SCALE GENOMIC DNA]</scope>
    <source>
        <strain evidence="1 2">DSM 44960</strain>
    </source>
</reference>
<evidence type="ECO:0000313" key="2">
    <source>
        <dbReference type="Proteomes" id="UP000572007"/>
    </source>
</evidence>
<proteinExistence type="predicted"/>
<dbReference type="RefSeq" id="WP_067642155.1">
    <property type="nucleotide sequence ID" value="NZ_JAAXOM010000002.1"/>
</dbReference>
<sequence>MAEANPYDNLLSQAKAGAVYLNDEAAAYHMFKACDVRLNDLRGLRDSVRRTQAVSGFGDFQIAKDLEKKFLLQATGEENSIDNVILKDIEAVQRLREVFALSFKRLTGTDIENANAMDYLSEQVTP</sequence>
<name>A0A846W316_9NOCA</name>
<organism evidence="1 2">
    <name type="scientific">Nocardia coubleae</name>
    <dbReference type="NCBI Taxonomy" id="356147"/>
    <lineage>
        <taxon>Bacteria</taxon>
        <taxon>Bacillati</taxon>
        <taxon>Actinomycetota</taxon>
        <taxon>Actinomycetes</taxon>
        <taxon>Mycobacteriales</taxon>
        <taxon>Nocardiaceae</taxon>
        <taxon>Nocardia</taxon>
    </lineage>
</organism>
<keyword evidence="2" id="KW-1185">Reference proteome</keyword>
<evidence type="ECO:0000313" key="1">
    <source>
        <dbReference type="EMBL" id="NKX87592.1"/>
    </source>
</evidence>
<comment type="caution">
    <text evidence="1">The sequence shown here is derived from an EMBL/GenBank/DDBJ whole genome shotgun (WGS) entry which is preliminary data.</text>
</comment>
<protein>
    <submittedName>
        <fullName evidence="1">Uncharacterized protein</fullName>
    </submittedName>
</protein>
<dbReference type="AlphaFoldDB" id="A0A846W316"/>
<gene>
    <name evidence="1" type="ORF">HGA10_09750</name>
</gene>
<accession>A0A846W316</accession>
<dbReference type="EMBL" id="JAAXOM010000002">
    <property type="protein sequence ID" value="NKX87592.1"/>
    <property type="molecule type" value="Genomic_DNA"/>
</dbReference>